<organism evidence="2 3">
    <name type="scientific">Olea europaea subsp. europaea</name>
    <dbReference type="NCBI Taxonomy" id="158383"/>
    <lineage>
        <taxon>Eukaryota</taxon>
        <taxon>Viridiplantae</taxon>
        <taxon>Streptophyta</taxon>
        <taxon>Embryophyta</taxon>
        <taxon>Tracheophyta</taxon>
        <taxon>Spermatophyta</taxon>
        <taxon>Magnoliopsida</taxon>
        <taxon>eudicotyledons</taxon>
        <taxon>Gunneridae</taxon>
        <taxon>Pentapetalae</taxon>
        <taxon>asterids</taxon>
        <taxon>lamiids</taxon>
        <taxon>Lamiales</taxon>
        <taxon>Oleaceae</taxon>
        <taxon>Oleeae</taxon>
        <taxon>Olea</taxon>
    </lineage>
</organism>
<reference evidence="2 3" key="1">
    <citation type="submission" date="2019-12" db="EMBL/GenBank/DDBJ databases">
        <authorList>
            <person name="Alioto T."/>
            <person name="Alioto T."/>
            <person name="Gomez Garrido J."/>
        </authorList>
    </citation>
    <scope>NUCLEOTIDE SEQUENCE [LARGE SCALE GENOMIC DNA]</scope>
</reference>
<protein>
    <submittedName>
        <fullName evidence="2">Uncharacterized protein</fullName>
    </submittedName>
</protein>
<evidence type="ECO:0000313" key="3">
    <source>
        <dbReference type="Proteomes" id="UP000594638"/>
    </source>
</evidence>
<dbReference type="EMBL" id="CACTIH010001201">
    <property type="protein sequence ID" value="CAA2962628.1"/>
    <property type="molecule type" value="Genomic_DNA"/>
</dbReference>
<dbReference type="Gramene" id="OE9A034663T1">
    <property type="protein sequence ID" value="OE9A034663C1"/>
    <property type="gene ID" value="OE9A034663"/>
</dbReference>
<evidence type="ECO:0000256" key="1">
    <source>
        <dbReference type="SAM" id="MobiDB-lite"/>
    </source>
</evidence>
<feature type="non-terminal residue" evidence="2">
    <location>
        <position position="1"/>
    </location>
</feature>
<feature type="region of interest" description="Disordered" evidence="1">
    <location>
        <begin position="16"/>
        <end position="38"/>
    </location>
</feature>
<keyword evidence="3" id="KW-1185">Reference proteome</keyword>
<comment type="caution">
    <text evidence="2">The sequence shown here is derived from an EMBL/GenBank/DDBJ whole genome shotgun (WGS) entry which is preliminary data.</text>
</comment>
<dbReference type="Proteomes" id="UP000594638">
    <property type="component" value="Unassembled WGS sequence"/>
</dbReference>
<evidence type="ECO:0000313" key="2">
    <source>
        <dbReference type="EMBL" id="CAA2962628.1"/>
    </source>
</evidence>
<proteinExistence type="predicted"/>
<name>A0A8S0Q623_OLEEU</name>
<dbReference type="AlphaFoldDB" id="A0A8S0Q623"/>
<sequence>KDLTWCQNIESSLARKASEDSERRHQRMKNKSEGAINDESVSPTSLAEYFTVSALRLQGGMYLSIGIITLSHLCQLHRSGRHHPYLVATEYHNLNS</sequence>
<gene>
    <name evidence="2" type="ORF">OLEA9_A034663</name>
</gene>
<accession>A0A8S0Q623</accession>